<keyword evidence="2" id="KW-1185">Reference proteome</keyword>
<reference evidence="1 2" key="1">
    <citation type="submission" date="2016-11" db="EMBL/GenBank/DDBJ databases">
        <authorList>
            <person name="Jaros S."/>
            <person name="Januszkiewicz K."/>
            <person name="Wedrychowicz H."/>
        </authorList>
    </citation>
    <scope>NUCLEOTIDE SEQUENCE [LARGE SCALE GENOMIC DNA]</scope>
    <source>
        <strain evidence="1 2">DSM 25479</strain>
    </source>
</reference>
<organism evidence="1 2">
    <name type="scientific">Cruoricaptor ignavus</name>
    <dbReference type="NCBI Taxonomy" id="1118202"/>
    <lineage>
        <taxon>Bacteria</taxon>
        <taxon>Pseudomonadati</taxon>
        <taxon>Bacteroidota</taxon>
        <taxon>Flavobacteriia</taxon>
        <taxon>Flavobacteriales</taxon>
        <taxon>Weeksellaceae</taxon>
        <taxon>Cruoricaptor</taxon>
    </lineage>
</organism>
<dbReference type="Proteomes" id="UP000184335">
    <property type="component" value="Unassembled WGS sequence"/>
</dbReference>
<evidence type="ECO:0000313" key="1">
    <source>
        <dbReference type="EMBL" id="SHJ26602.1"/>
    </source>
</evidence>
<name>A0A1M6HWJ6_9FLAO</name>
<accession>A0A1M6HWJ6</accession>
<gene>
    <name evidence="1" type="ORF">SAMN05443429_1224</name>
</gene>
<sequence>MELLPEPEVVESIRFINGTNFLKGLATGAVIGGAIGAVSWGLNKLFTKPDISEDYYLEDNIKNNSRNGNPVDKRYIDKYFNENFNDAEKIKLKNAGYKNTYFGKSPDSKFAPSGWKVNSEGAFSGIIEGNEINALGITRGGKIYLAPKALSNKKLFSFTFHHELGHVMLSDVDEYIHIAFVGKDFASHIPISNLENQFVRLNGFSNLNYQVNQKLLNIYDNTLKKLDHCLS</sequence>
<proteinExistence type="predicted"/>
<dbReference type="RefSeq" id="WP_073181047.1">
    <property type="nucleotide sequence ID" value="NZ_FQYI01000022.1"/>
</dbReference>
<dbReference type="EMBL" id="FQYI01000022">
    <property type="protein sequence ID" value="SHJ26602.1"/>
    <property type="molecule type" value="Genomic_DNA"/>
</dbReference>
<evidence type="ECO:0000313" key="2">
    <source>
        <dbReference type="Proteomes" id="UP000184335"/>
    </source>
</evidence>
<dbReference type="AlphaFoldDB" id="A0A1M6HWJ6"/>
<dbReference type="STRING" id="1118202.SAMN05443429_1224"/>
<protein>
    <submittedName>
        <fullName evidence="1">Uncharacterized protein</fullName>
    </submittedName>
</protein>